<sequence>MENNNRTMKELTMPNVLYQPSTQAPERIPYGLFHDKAVGDTRGLHQDEGISFFPRRSCKRLAILTTGNVQQLGEYEVHVLEKFCNILKFI</sequence>
<evidence type="ECO:0000313" key="2">
    <source>
        <dbReference type="Proteomes" id="UP000257109"/>
    </source>
</evidence>
<evidence type="ECO:0000313" key="1">
    <source>
        <dbReference type="EMBL" id="RDX97903.1"/>
    </source>
</evidence>
<feature type="non-terminal residue" evidence="1">
    <location>
        <position position="90"/>
    </location>
</feature>
<keyword evidence="2" id="KW-1185">Reference proteome</keyword>
<reference evidence="1" key="1">
    <citation type="submission" date="2018-05" db="EMBL/GenBank/DDBJ databases">
        <title>Draft genome of Mucuna pruriens seed.</title>
        <authorList>
            <person name="Nnadi N.E."/>
            <person name="Vos R."/>
            <person name="Hasami M.H."/>
            <person name="Devisetty U.K."/>
            <person name="Aguiy J.C."/>
        </authorList>
    </citation>
    <scope>NUCLEOTIDE SEQUENCE [LARGE SCALE GENOMIC DNA]</scope>
    <source>
        <strain evidence="1">JCA_2017</strain>
    </source>
</reference>
<proteinExistence type="predicted"/>
<accession>A0A371H5G3</accession>
<gene>
    <name evidence="1" type="ORF">CR513_19264</name>
</gene>
<dbReference type="AlphaFoldDB" id="A0A371H5G3"/>
<dbReference type="EMBL" id="QJKJ01003552">
    <property type="protein sequence ID" value="RDX97903.1"/>
    <property type="molecule type" value="Genomic_DNA"/>
</dbReference>
<name>A0A371H5G3_MUCPR</name>
<comment type="caution">
    <text evidence="1">The sequence shown here is derived from an EMBL/GenBank/DDBJ whole genome shotgun (WGS) entry which is preliminary data.</text>
</comment>
<organism evidence="1 2">
    <name type="scientific">Mucuna pruriens</name>
    <name type="common">Velvet bean</name>
    <name type="synonym">Dolichos pruriens</name>
    <dbReference type="NCBI Taxonomy" id="157652"/>
    <lineage>
        <taxon>Eukaryota</taxon>
        <taxon>Viridiplantae</taxon>
        <taxon>Streptophyta</taxon>
        <taxon>Embryophyta</taxon>
        <taxon>Tracheophyta</taxon>
        <taxon>Spermatophyta</taxon>
        <taxon>Magnoliopsida</taxon>
        <taxon>eudicotyledons</taxon>
        <taxon>Gunneridae</taxon>
        <taxon>Pentapetalae</taxon>
        <taxon>rosids</taxon>
        <taxon>fabids</taxon>
        <taxon>Fabales</taxon>
        <taxon>Fabaceae</taxon>
        <taxon>Papilionoideae</taxon>
        <taxon>50 kb inversion clade</taxon>
        <taxon>NPAAA clade</taxon>
        <taxon>indigoferoid/millettioid clade</taxon>
        <taxon>Phaseoleae</taxon>
        <taxon>Mucuna</taxon>
    </lineage>
</organism>
<protein>
    <submittedName>
        <fullName evidence="1">Uncharacterized protein</fullName>
    </submittedName>
</protein>
<dbReference type="Proteomes" id="UP000257109">
    <property type="component" value="Unassembled WGS sequence"/>
</dbReference>